<keyword evidence="5" id="KW-1185">Reference proteome</keyword>
<keyword evidence="1 2" id="KW-0597">Phosphoprotein</keyword>
<sequence>MAKKILLVEDNQDILNILKELLELEGYEVTGLNYTDSITKSIAQFAPDLVMLDFLLERINGGELCHEIKTTKETSAIPVIMLSAYPRVLDSLGNYGSDAFIAKPFDIAEVLKTVKECIEASMAHA</sequence>
<name>A0A223NV09_9SPHI</name>
<dbReference type="PROSITE" id="PS50110">
    <property type="entry name" value="RESPONSE_REGULATORY"/>
    <property type="match status" value="1"/>
</dbReference>
<proteinExistence type="predicted"/>
<evidence type="ECO:0000313" key="5">
    <source>
        <dbReference type="Proteomes" id="UP000215002"/>
    </source>
</evidence>
<evidence type="ECO:0000313" key="4">
    <source>
        <dbReference type="EMBL" id="ASU33719.1"/>
    </source>
</evidence>
<dbReference type="SMART" id="SM00448">
    <property type="entry name" value="REC"/>
    <property type="match status" value="1"/>
</dbReference>
<reference evidence="4 5" key="1">
    <citation type="submission" date="2017-08" db="EMBL/GenBank/DDBJ databases">
        <title>Complete genome sequence of Mucilaginibacter sp. strain BJC16-A31.</title>
        <authorList>
            <consortium name="Henan University of Science and Technology"/>
            <person name="You X."/>
        </authorList>
    </citation>
    <scope>NUCLEOTIDE SEQUENCE [LARGE SCALE GENOMIC DNA]</scope>
    <source>
        <strain evidence="4 5">BJC16-A31</strain>
    </source>
</reference>
<evidence type="ECO:0000256" key="1">
    <source>
        <dbReference type="ARBA" id="ARBA00022553"/>
    </source>
</evidence>
<dbReference type="PANTHER" id="PTHR44591">
    <property type="entry name" value="STRESS RESPONSE REGULATOR PROTEIN 1"/>
    <property type="match status" value="1"/>
</dbReference>
<feature type="modified residue" description="4-aspartylphosphate" evidence="2">
    <location>
        <position position="53"/>
    </location>
</feature>
<dbReference type="Gene3D" id="3.40.50.2300">
    <property type="match status" value="1"/>
</dbReference>
<dbReference type="InterPro" id="IPR011006">
    <property type="entry name" value="CheY-like_superfamily"/>
</dbReference>
<dbReference type="Pfam" id="PF00072">
    <property type="entry name" value="Response_reg"/>
    <property type="match status" value="1"/>
</dbReference>
<dbReference type="GO" id="GO:0000160">
    <property type="term" value="P:phosphorelay signal transduction system"/>
    <property type="evidence" value="ECO:0007669"/>
    <property type="project" value="InterPro"/>
</dbReference>
<accession>A0A223NV09</accession>
<dbReference type="PANTHER" id="PTHR44591:SF3">
    <property type="entry name" value="RESPONSE REGULATORY DOMAIN-CONTAINING PROTEIN"/>
    <property type="match status" value="1"/>
</dbReference>
<dbReference type="InterPro" id="IPR050595">
    <property type="entry name" value="Bact_response_regulator"/>
</dbReference>
<dbReference type="OrthoDB" id="795853at2"/>
<gene>
    <name evidence="4" type="ORF">MuYL_1823</name>
</gene>
<feature type="domain" description="Response regulatory" evidence="3">
    <location>
        <begin position="4"/>
        <end position="118"/>
    </location>
</feature>
<organism evidence="4 5">
    <name type="scientific">Mucilaginibacter xinganensis</name>
    <dbReference type="NCBI Taxonomy" id="1234841"/>
    <lineage>
        <taxon>Bacteria</taxon>
        <taxon>Pseudomonadati</taxon>
        <taxon>Bacteroidota</taxon>
        <taxon>Sphingobacteriia</taxon>
        <taxon>Sphingobacteriales</taxon>
        <taxon>Sphingobacteriaceae</taxon>
        <taxon>Mucilaginibacter</taxon>
    </lineage>
</organism>
<dbReference type="RefSeq" id="WP_094570137.1">
    <property type="nucleotide sequence ID" value="NZ_CP022743.1"/>
</dbReference>
<dbReference type="KEGG" id="muc:MuYL_1823"/>
<evidence type="ECO:0000259" key="3">
    <source>
        <dbReference type="PROSITE" id="PS50110"/>
    </source>
</evidence>
<dbReference type="Proteomes" id="UP000215002">
    <property type="component" value="Chromosome"/>
</dbReference>
<dbReference type="InterPro" id="IPR001789">
    <property type="entry name" value="Sig_transdc_resp-reg_receiver"/>
</dbReference>
<evidence type="ECO:0000256" key="2">
    <source>
        <dbReference type="PROSITE-ProRule" id="PRU00169"/>
    </source>
</evidence>
<dbReference type="EMBL" id="CP022743">
    <property type="protein sequence ID" value="ASU33719.1"/>
    <property type="molecule type" value="Genomic_DNA"/>
</dbReference>
<protein>
    <recommendedName>
        <fullName evidence="3">Response regulatory domain-containing protein</fullName>
    </recommendedName>
</protein>
<dbReference type="AlphaFoldDB" id="A0A223NV09"/>
<dbReference type="SUPFAM" id="SSF52172">
    <property type="entry name" value="CheY-like"/>
    <property type="match status" value="1"/>
</dbReference>